<dbReference type="EMBL" id="CP073767">
    <property type="protein sequence ID" value="UWZ51639.1"/>
    <property type="molecule type" value="Genomic_DNA"/>
</dbReference>
<dbReference type="Proteomes" id="UP001058003">
    <property type="component" value="Chromosome"/>
</dbReference>
<feature type="chain" id="PRO_5040126047" description="Secreted protein" evidence="1">
    <location>
        <begin position="26"/>
        <end position="206"/>
    </location>
</feature>
<dbReference type="AlphaFoldDB" id="A0A9Q9MD35"/>
<keyword evidence="3" id="KW-1185">Reference proteome</keyword>
<gene>
    <name evidence="2" type="ORF">Daura_33520</name>
</gene>
<dbReference type="OrthoDB" id="9974273at2"/>
<sequence length="206" mass="20191">MPVLPRTAPLAGALLLAACTATGPAATTDPTAGPSATAAPATAAPATAAPATAAPATAVPAATPADRDCASLVSVGLGDEAWRAAPSAGPAVFAPLDYAWGDRAGFAARAADGQGWRRFKVAMRLRPGTPATVTVAAPQRGVAALTYRNGLDDTVTFAACGDAADPPPVVEFAGGFALREPACLAVDVTWPGGAARAVLDFGKGGC</sequence>
<reference evidence="2" key="1">
    <citation type="submission" date="2021-04" db="EMBL/GenBank/DDBJ databases">
        <title>Dactylosporangium aurantiacum NRRL B-8018 full assembly.</title>
        <authorList>
            <person name="Hartkoorn R.C."/>
            <person name="Beaudoing E."/>
            <person name="Hot D."/>
        </authorList>
    </citation>
    <scope>NUCLEOTIDE SEQUENCE</scope>
    <source>
        <strain evidence="2">NRRL B-8018</strain>
    </source>
</reference>
<accession>A0A9Q9MD35</accession>
<feature type="signal peptide" evidence="1">
    <location>
        <begin position="1"/>
        <end position="25"/>
    </location>
</feature>
<dbReference type="PROSITE" id="PS51257">
    <property type="entry name" value="PROKAR_LIPOPROTEIN"/>
    <property type="match status" value="1"/>
</dbReference>
<proteinExistence type="predicted"/>
<dbReference type="RefSeq" id="WP_043787485.1">
    <property type="nucleotide sequence ID" value="NZ_CP073767.1"/>
</dbReference>
<name>A0A9Q9MD35_9ACTN</name>
<evidence type="ECO:0008006" key="4">
    <source>
        <dbReference type="Google" id="ProtNLM"/>
    </source>
</evidence>
<evidence type="ECO:0000313" key="2">
    <source>
        <dbReference type="EMBL" id="UWZ51639.1"/>
    </source>
</evidence>
<keyword evidence="1" id="KW-0732">Signal</keyword>
<dbReference type="KEGG" id="daur:Daura_33520"/>
<protein>
    <recommendedName>
        <fullName evidence="4">Secreted protein</fullName>
    </recommendedName>
</protein>
<organism evidence="2 3">
    <name type="scientific">Dactylosporangium aurantiacum</name>
    <dbReference type="NCBI Taxonomy" id="35754"/>
    <lineage>
        <taxon>Bacteria</taxon>
        <taxon>Bacillati</taxon>
        <taxon>Actinomycetota</taxon>
        <taxon>Actinomycetes</taxon>
        <taxon>Micromonosporales</taxon>
        <taxon>Micromonosporaceae</taxon>
        <taxon>Dactylosporangium</taxon>
    </lineage>
</organism>
<evidence type="ECO:0000256" key="1">
    <source>
        <dbReference type="SAM" id="SignalP"/>
    </source>
</evidence>
<evidence type="ECO:0000313" key="3">
    <source>
        <dbReference type="Proteomes" id="UP001058003"/>
    </source>
</evidence>